<reference evidence="1" key="1">
    <citation type="submission" date="2023-10" db="EMBL/GenBank/DDBJ databases">
        <authorList>
            <person name="Chen Y."/>
            <person name="Shah S."/>
            <person name="Dougan E. K."/>
            <person name="Thang M."/>
            <person name="Chan C."/>
        </authorList>
    </citation>
    <scope>NUCLEOTIDE SEQUENCE [LARGE SCALE GENOMIC DNA]</scope>
</reference>
<evidence type="ECO:0000313" key="1">
    <source>
        <dbReference type="EMBL" id="CAK0875849.1"/>
    </source>
</evidence>
<accession>A0ABN9VQV9</accession>
<dbReference type="Proteomes" id="UP001189429">
    <property type="component" value="Unassembled WGS sequence"/>
</dbReference>
<keyword evidence="2" id="KW-1185">Reference proteome</keyword>
<name>A0ABN9VQV9_9DINO</name>
<comment type="caution">
    <text evidence="1">The sequence shown here is derived from an EMBL/GenBank/DDBJ whole genome shotgun (WGS) entry which is preliminary data.</text>
</comment>
<proteinExistence type="predicted"/>
<organism evidence="1 2">
    <name type="scientific">Prorocentrum cordatum</name>
    <dbReference type="NCBI Taxonomy" id="2364126"/>
    <lineage>
        <taxon>Eukaryota</taxon>
        <taxon>Sar</taxon>
        <taxon>Alveolata</taxon>
        <taxon>Dinophyceae</taxon>
        <taxon>Prorocentrales</taxon>
        <taxon>Prorocentraceae</taxon>
        <taxon>Prorocentrum</taxon>
    </lineage>
</organism>
<feature type="non-terminal residue" evidence="1">
    <location>
        <position position="1"/>
    </location>
</feature>
<gene>
    <name evidence="1" type="ORF">PCOR1329_LOCUS60415</name>
</gene>
<evidence type="ECO:0000313" key="2">
    <source>
        <dbReference type="Proteomes" id="UP001189429"/>
    </source>
</evidence>
<feature type="non-terminal residue" evidence="1">
    <location>
        <position position="85"/>
    </location>
</feature>
<dbReference type="EMBL" id="CAUYUJ010017565">
    <property type="protein sequence ID" value="CAK0875849.1"/>
    <property type="molecule type" value="Genomic_DNA"/>
</dbReference>
<protein>
    <submittedName>
        <fullName evidence="1">Uncharacterized protein</fullName>
    </submittedName>
</protein>
<sequence>AYRVFIVSVASFVAQLDPLPAAFDLFEKRLIHKLFPGPADWLPGDVLRNLKQFGFPRDFPDVAHIASVAKVWVVLHEARQTGGLQ</sequence>